<dbReference type="InterPro" id="IPR032466">
    <property type="entry name" value="Metal_Hydrolase"/>
</dbReference>
<dbReference type="AlphaFoldDB" id="A0A2C6DSL1"/>
<dbReference type="Gene3D" id="3.20.20.140">
    <property type="entry name" value="Metal-dependent hydrolases"/>
    <property type="match status" value="2"/>
</dbReference>
<evidence type="ECO:0000259" key="1">
    <source>
        <dbReference type="Pfam" id="PF01979"/>
    </source>
</evidence>
<dbReference type="SUPFAM" id="SSF51338">
    <property type="entry name" value="Composite domain of metallo-dependent hydrolases"/>
    <property type="match status" value="1"/>
</dbReference>
<dbReference type="Proteomes" id="UP000224974">
    <property type="component" value="Unassembled WGS sequence"/>
</dbReference>
<dbReference type="PANTHER" id="PTHR42717">
    <property type="entry name" value="DIHYDROOROTASE-RELATED"/>
    <property type="match status" value="1"/>
</dbReference>
<dbReference type="InterPro" id="IPR011059">
    <property type="entry name" value="Metal-dep_hydrolase_composite"/>
</dbReference>
<keyword evidence="3" id="KW-1185">Reference proteome</keyword>
<protein>
    <submittedName>
        <fullName evidence="2">Amidohydrolase</fullName>
    </submittedName>
</protein>
<evidence type="ECO:0000313" key="2">
    <source>
        <dbReference type="EMBL" id="PHI31791.1"/>
    </source>
</evidence>
<dbReference type="RefSeq" id="WP_029096705.1">
    <property type="nucleotide sequence ID" value="NZ_PDDX01000001.1"/>
</dbReference>
<dbReference type="GO" id="GO:0016810">
    <property type="term" value="F:hydrolase activity, acting on carbon-nitrogen (but not peptide) bonds"/>
    <property type="evidence" value="ECO:0007669"/>
    <property type="project" value="InterPro"/>
</dbReference>
<dbReference type="EMBL" id="PDDX01000001">
    <property type="protein sequence ID" value="PHI31791.1"/>
    <property type="molecule type" value="Genomic_DNA"/>
</dbReference>
<dbReference type="InterPro" id="IPR020043">
    <property type="entry name" value="Deacetylase_Atu3266-like"/>
</dbReference>
<keyword evidence="2" id="KW-0378">Hydrolase</keyword>
<dbReference type="STRING" id="1111728.GCA_000427805_03175"/>
<dbReference type="SUPFAM" id="SSF51556">
    <property type="entry name" value="Metallo-dependent hydrolases"/>
    <property type="match status" value="1"/>
</dbReference>
<dbReference type="Pfam" id="PF01979">
    <property type="entry name" value="Amidohydro_1"/>
    <property type="match status" value="1"/>
</dbReference>
<dbReference type="InterPro" id="IPR006680">
    <property type="entry name" value="Amidohydro-rel"/>
</dbReference>
<dbReference type="GO" id="GO:0019213">
    <property type="term" value="F:deacetylase activity"/>
    <property type="evidence" value="ECO:0007669"/>
    <property type="project" value="InterPro"/>
</dbReference>
<evidence type="ECO:0000313" key="3">
    <source>
        <dbReference type="Proteomes" id="UP000224974"/>
    </source>
</evidence>
<gene>
    <name evidence="2" type="ORF">CRN84_21920</name>
</gene>
<reference evidence="3" key="1">
    <citation type="submission" date="2017-09" db="EMBL/GenBank/DDBJ databases">
        <title>FDA dAtabase for Regulatory Grade micrObial Sequences (FDA-ARGOS): Supporting development and validation of Infectious Disease Dx tests.</title>
        <authorList>
            <person name="Minogue T."/>
            <person name="Wolcott M."/>
            <person name="Wasieloski L."/>
            <person name="Aguilar W."/>
            <person name="Moore D."/>
            <person name="Tallon L."/>
            <person name="Sadzewicz L."/>
            <person name="Ott S."/>
            <person name="Zhao X."/>
            <person name="Nagaraj S."/>
            <person name="Vavikolanu K."/>
            <person name="Aluvathingal J."/>
            <person name="Nadendla S."/>
            <person name="Sichtig H."/>
        </authorList>
    </citation>
    <scope>NUCLEOTIDE SEQUENCE [LARGE SCALE GENOMIC DNA]</scope>
    <source>
        <strain evidence="3">FDAARGOS_387</strain>
    </source>
</reference>
<accession>A0A2C6DSL1</accession>
<dbReference type="OrthoDB" id="5687299at2"/>
<proteinExistence type="predicted"/>
<name>A0A2C6DSL1_9GAMM</name>
<sequence length="471" mass="50292">MYLYDLVIKQVDIKDPINGVDGVADIGISDGLIAAIEADIPMHQGRKLIDLSGYTAIPGIIDPHTHVSEFWGSHNGQSMLAKAGVCTTLDMAGPLDDILKSIPEHGAGLNVAILQFASPPYTFTCSNPSQEEIHSLVESSLRNGAYGVKLLGGHYPLTPDASGLLIAEIARQGGYVAWHAGTTEHGSNIEGMREAIAMADGHFLHLAHINSYCRGTVISELEETYEAINLLLKHPHIYSESYISPLNGTSLACKDGVPISKVTCNSLLKLGFEATEVGMESAFRAGKVGCVINGGSESVRISGEQGIKIWRENGTSLGGMFPVNPPLPRIMLAEAKRPEGDFVVDCLSTDGGCLPRNVLVEKGLGLVFLDVITLNEFILKTSWNPSRMLRLPNKGSLGIGMDADITVLDVESRTPVATIVGGNIVMFKGLVCGSGTTIICTSQGEDALKRRGIKTYLADPSQKPLAMSQTR</sequence>
<dbReference type="PANTHER" id="PTHR42717:SF1">
    <property type="entry name" value="IMIDAZOLONEPROPIONASE AND RELATED AMIDOHYDROLASES"/>
    <property type="match status" value="1"/>
</dbReference>
<organism evidence="2 3">
    <name type="scientific">Budvicia aquatica</name>
    <dbReference type="NCBI Taxonomy" id="82979"/>
    <lineage>
        <taxon>Bacteria</taxon>
        <taxon>Pseudomonadati</taxon>
        <taxon>Pseudomonadota</taxon>
        <taxon>Gammaproteobacteria</taxon>
        <taxon>Enterobacterales</taxon>
        <taxon>Budviciaceae</taxon>
        <taxon>Budvicia</taxon>
    </lineage>
</organism>
<feature type="domain" description="Amidohydrolase-related" evidence="1">
    <location>
        <begin position="368"/>
        <end position="425"/>
    </location>
</feature>
<comment type="caution">
    <text evidence="2">The sequence shown here is derived from an EMBL/GenBank/DDBJ whole genome shotgun (WGS) entry which is preliminary data.</text>
</comment>